<organism evidence="1 2">
    <name type="scientific">Archangium lansingense</name>
    <dbReference type="NCBI Taxonomy" id="2995310"/>
    <lineage>
        <taxon>Bacteria</taxon>
        <taxon>Pseudomonadati</taxon>
        <taxon>Myxococcota</taxon>
        <taxon>Myxococcia</taxon>
        <taxon>Myxococcales</taxon>
        <taxon>Cystobacterineae</taxon>
        <taxon>Archangiaceae</taxon>
        <taxon>Archangium</taxon>
    </lineage>
</organism>
<evidence type="ECO:0000313" key="2">
    <source>
        <dbReference type="Proteomes" id="UP001207654"/>
    </source>
</evidence>
<dbReference type="EMBL" id="JAPNKA010000001">
    <property type="protein sequence ID" value="MCY1074248.1"/>
    <property type="molecule type" value="Genomic_DNA"/>
</dbReference>
<keyword evidence="2" id="KW-1185">Reference proteome</keyword>
<comment type="caution">
    <text evidence="1">The sequence shown here is derived from an EMBL/GenBank/DDBJ whole genome shotgun (WGS) entry which is preliminary data.</text>
</comment>
<accession>A0ABT3ZXX4</accession>
<protein>
    <submittedName>
        <fullName evidence="1">Wall-associated protein</fullName>
    </submittedName>
</protein>
<dbReference type="Proteomes" id="UP001207654">
    <property type="component" value="Unassembled WGS sequence"/>
</dbReference>
<sequence>MIASLLLLLLTQSPSTPGETMAGCLCEEQIADEAVKLVDKITAHIRGAEEVVRKGDDAAQAAASDCSEPKECTGQNHHVISRPIAKALEKHKTLKGQYKPRDERFVTRAVDEQAHCGYQQWHRDVDAEVIKWLEENGEATAKEFEAFLRLIYNRPDMRARFPNGF</sequence>
<proteinExistence type="predicted"/>
<evidence type="ECO:0000313" key="1">
    <source>
        <dbReference type="EMBL" id="MCY1074248.1"/>
    </source>
</evidence>
<dbReference type="RefSeq" id="WP_267533224.1">
    <property type="nucleotide sequence ID" value="NZ_JAPNKA010000001.1"/>
</dbReference>
<reference evidence="1 2" key="1">
    <citation type="submission" date="2022-11" db="EMBL/GenBank/DDBJ databases">
        <title>Minimal conservation of predation-associated metabolite biosynthetic gene clusters underscores biosynthetic potential of Myxococcota including descriptions for ten novel species: Archangium lansinium sp. nov., Myxococcus landrumus sp. nov., Nannocystis bai.</title>
        <authorList>
            <person name="Ahearne A."/>
            <person name="Stevens C."/>
            <person name="Phillips K."/>
        </authorList>
    </citation>
    <scope>NUCLEOTIDE SEQUENCE [LARGE SCALE GENOMIC DNA]</scope>
    <source>
        <strain evidence="1 2">MIWBW</strain>
    </source>
</reference>
<gene>
    <name evidence="1" type="ORF">OV287_07095</name>
</gene>
<name>A0ABT3ZXX4_9BACT</name>